<evidence type="ECO:0000313" key="1">
    <source>
        <dbReference type="EMBL" id="MXQ07600.1"/>
    </source>
</evidence>
<dbReference type="Proteomes" id="UP000480350">
    <property type="component" value="Unassembled WGS sequence"/>
</dbReference>
<dbReference type="AlphaFoldDB" id="A0A7C9MVE3"/>
<dbReference type="EMBL" id="WUPT01000001">
    <property type="protein sequence ID" value="MXQ07600.1"/>
    <property type="molecule type" value="Genomic_DNA"/>
</dbReference>
<comment type="caution">
    <text evidence="1">The sequence shown here is derived from an EMBL/GenBank/DDBJ whole genome shotgun (WGS) entry which is preliminary data.</text>
</comment>
<name>A0A7C9MVE3_9RHOB</name>
<gene>
    <name evidence="1" type="ORF">GQ651_07050</name>
</gene>
<evidence type="ECO:0000313" key="2">
    <source>
        <dbReference type="Proteomes" id="UP000480350"/>
    </source>
</evidence>
<protein>
    <recommendedName>
        <fullName evidence="3">TadE-like protein</fullName>
    </recommendedName>
</protein>
<organism evidence="1 2">
    <name type="scientific">Kangsaoukella pontilimi</name>
    <dbReference type="NCBI Taxonomy" id="2691042"/>
    <lineage>
        <taxon>Bacteria</taxon>
        <taxon>Pseudomonadati</taxon>
        <taxon>Pseudomonadota</taxon>
        <taxon>Alphaproteobacteria</taxon>
        <taxon>Rhodobacterales</taxon>
        <taxon>Paracoccaceae</taxon>
        <taxon>Kangsaoukella</taxon>
    </lineage>
</organism>
<evidence type="ECO:0008006" key="3">
    <source>
        <dbReference type="Google" id="ProtNLM"/>
    </source>
</evidence>
<dbReference type="RefSeq" id="WP_160763465.1">
    <property type="nucleotide sequence ID" value="NZ_WUPT01000001.1"/>
</dbReference>
<proteinExistence type="predicted"/>
<sequence length="154" mass="17098">MSAVARIFRHLRAYRRDEDGTASVEAVLWLPLFGLISGLLVDVTVVFHGQAEVYRVVQDANRSVSVGFLDDAAEAKTFINDRLRTIGVKPKTIETYVDPNQDFIATRVVVPASSLQLIGYFSSLMELDLEFQAVHLLDTWDPATFGTSSVSTVY</sequence>
<reference evidence="1 2" key="1">
    <citation type="submission" date="2019-12" db="EMBL/GenBank/DDBJ databases">
        <authorList>
            <person name="Lee S.D."/>
        </authorList>
    </citation>
    <scope>NUCLEOTIDE SEQUENCE [LARGE SCALE GENOMIC DNA]</scope>
    <source>
        <strain evidence="1 2">GH1-50</strain>
    </source>
</reference>
<accession>A0A7C9MVE3</accession>
<keyword evidence="2" id="KW-1185">Reference proteome</keyword>
<reference evidence="1 2" key="2">
    <citation type="submission" date="2020-03" db="EMBL/GenBank/DDBJ databases">
        <title>Kangsaoukella pontilimi gen. nov., sp. nov., a new member of the family Rhodobacteraceae isolated from a tidal mudflat.</title>
        <authorList>
            <person name="Kim I.S."/>
        </authorList>
    </citation>
    <scope>NUCLEOTIDE SEQUENCE [LARGE SCALE GENOMIC DNA]</scope>
    <source>
        <strain evidence="1 2">GH1-50</strain>
    </source>
</reference>